<dbReference type="GO" id="GO:0016407">
    <property type="term" value="F:acetyltransferase activity"/>
    <property type="evidence" value="ECO:0007669"/>
    <property type="project" value="InterPro"/>
</dbReference>
<evidence type="ECO:0000256" key="1">
    <source>
        <dbReference type="ARBA" id="ARBA00006547"/>
    </source>
</evidence>
<organism evidence="3 4">
    <name type="scientific">Rhypophila decipiens</name>
    <dbReference type="NCBI Taxonomy" id="261697"/>
    <lineage>
        <taxon>Eukaryota</taxon>
        <taxon>Fungi</taxon>
        <taxon>Dikarya</taxon>
        <taxon>Ascomycota</taxon>
        <taxon>Pezizomycotina</taxon>
        <taxon>Sordariomycetes</taxon>
        <taxon>Sordariomycetidae</taxon>
        <taxon>Sordariales</taxon>
        <taxon>Naviculisporaceae</taxon>
        <taxon>Rhypophila</taxon>
    </lineage>
</organism>
<dbReference type="PRINTS" id="PR01543">
    <property type="entry name" value="ANATRNSFRASE"/>
</dbReference>
<evidence type="ECO:0000313" key="3">
    <source>
        <dbReference type="EMBL" id="KAK4217300.1"/>
    </source>
</evidence>
<proteinExistence type="inferred from homology"/>
<protein>
    <submittedName>
        <fullName evidence="3">Cysteine proteinase</fullName>
    </submittedName>
</protein>
<keyword evidence="2" id="KW-0808">Transferase</keyword>
<dbReference type="Gene3D" id="3.30.2140.20">
    <property type="match status" value="1"/>
</dbReference>
<accession>A0AAN7BDR4</accession>
<keyword evidence="4" id="KW-1185">Reference proteome</keyword>
<name>A0AAN7BDR4_9PEZI</name>
<evidence type="ECO:0000256" key="2">
    <source>
        <dbReference type="RuleBase" id="RU003452"/>
    </source>
</evidence>
<dbReference type="SUPFAM" id="SSF54001">
    <property type="entry name" value="Cysteine proteinases"/>
    <property type="match status" value="1"/>
</dbReference>
<reference evidence="3" key="1">
    <citation type="journal article" date="2023" name="Mol. Phylogenet. Evol.">
        <title>Genome-scale phylogeny and comparative genomics of the fungal order Sordariales.</title>
        <authorList>
            <person name="Hensen N."/>
            <person name="Bonometti L."/>
            <person name="Westerberg I."/>
            <person name="Brannstrom I.O."/>
            <person name="Guillou S."/>
            <person name="Cros-Aarteil S."/>
            <person name="Calhoun S."/>
            <person name="Haridas S."/>
            <person name="Kuo A."/>
            <person name="Mondo S."/>
            <person name="Pangilinan J."/>
            <person name="Riley R."/>
            <person name="LaButti K."/>
            <person name="Andreopoulos B."/>
            <person name="Lipzen A."/>
            <person name="Chen C."/>
            <person name="Yan M."/>
            <person name="Daum C."/>
            <person name="Ng V."/>
            <person name="Clum A."/>
            <person name="Steindorff A."/>
            <person name="Ohm R.A."/>
            <person name="Martin F."/>
            <person name="Silar P."/>
            <person name="Natvig D.O."/>
            <person name="Lalanne C."/>
            <person name="Gautier V."/>
            <person name="Ament-Velasquez S.L."/>
            <person name="Kruys A."/>
            <person name="Hutchinson M.I."/>
            <person name="Powell A.J."/>
            <person name="Barry K."/>
            <person name="Miller A.N."/>
            <person name="Grigoriev I.V."/>
            <person name="Debuchy R."/>
            <person name="Gladieux P."/>
            <person name="Hiltunen Thoren M."/>
            <person name="Johannesson H."/>
        </authorList>
    </citation>
    <scope>NUCLEOTIDE SEQUENCE</scope>
    <source>
        <strain evidence="3">PSN293</strain>
    </source>
</reference>
<dbReference type="AlphaFoldDB" id="A0AAN7BDR4"/>
<comment type="similarity">
    <text evidence="1 2">Belongs to the arylamine N-acetyltransferase family.</text>
</comment>
<dbReference type="InterPro" id="IPR038765">
    <property type="entry name" value="Papain-like_cys_pep_sf"/>
</dbReference>
<reference evidence="3" key="2">
    <citation type="submission" date="2023-05" db="EMBL/GenBank/DDBJ databases">
        <authorList>
            <consortium name="Lawrence Berkeley National Laboratory"/>
            <person name="Steindorff A."/>
            <person name="Hensen N."/>
            <person name="Bonometti L."/>
            <person name="Westerberg I."/>
            <person name="Brannstrom I.O."/>
            <person name="Guillou S."/>
            <person name="Cros-Aarteil S."/>
            <person name="Calhoun S."/>
            <person name="Haridas S."/>
            <person name="Kuo A."/>
            <person name="Mondo S."/>
            <person name="Pangilinan J."/>
            <person name="Riley R."/>
            <person name="Labutti K."/>
            <person name="Andreopoulos B."/>
            <person name="Lipzen A."/>
            <person name="Chen C."/>
            <person name="Yanf M."/>
            <person name="Daum C."/>
            <person name="Ng V."/>
            <person name="Clum A."/>
            <person name="Ohm R."/>
            <person name="Martin F."/>
            <person name="Silar P."/>
            <person name="Natvig D."/>
            <person name="Lalanne C."/>
            <person name="Gautier V."/>
            <person name="Ament-Velasquez S.L."/>
            <person name="Kruys A."/>
            <person name="Hutchinson M.I."/>
            <person name="Powell A.J."/>
            <person name="Barry K."/>
            <person name="Miller A.N."/>
            <person name="Grigoriev I.V."/>
            <person name="Debuchy R."/>
            <person name="Gladieux P."/>
            <person name="Thoren M.H."/>
            <person name="Johannesson H."/>
        </authorList>
    </citation>
    <scope>NUCLEOTIDE SEQUENCE</scope>
    <source>
        <strain evidence="3">PSN293</strain>
    </source>
</reference>
<dbReference type="InterPro" id="IPR001447">
    <property type="entry name" value="Arylamine_N-AcTrfase"/>
</dbReference>
<dbReference type="PANTHER" id="PTHR11786:SF0">
    <property type="entry name" value="ARYLAMINE N-ACETYLTRANSFERASE 4-RELATED"/>
    <property type="match status" value="1"/>
</dbReference>
<dbReference type="InterPro" id="IPR053710">
    <property type="entry name" value="Arylamine_NAT_domain_sf"/>
</dbReference>
<gene>
    <name evidence="3" type="ORF">QBC37DRAFT_308117</name>
</gene>
<dbReference type="PANTHER" id="PTHR11786">
    <property type="entry name" value="N-HYDROXYARYLAMINE O-ACETYLTRANSFERASE"/>
    <property type="match status" value="1"/>
</dbReference>
<comment type="caution">
    <text evidence="3">The sequence shown here is derived from an EMBL/GenBank/DDBJ whole genome shotgun (WGS) entry which is preliminary data.</text>
</comment>
<dbReference type="Pfam" id="PF00797">
    <property type="entry name" value="Acetyltransf_2"/>
    <property type="match status" value="1"/>
</dbReference>
<keyword evidence="2" id="KW-0012">Acyltransferase</keyword>
<dbReference type="Proteomes" id="UP001301769">
    <property type="component" value="Unassembled WGS sequence"/>
</dbReference>
<sequence>MASLLSAEQVEAYLDRISLPASARILLKEGPNGSQALEAVTILQQHHMAAVPFENLDLHYSSHRSLPQQTESVYDTVVRRQRGGTCPQVHQLFSHLLRAFGFSVYCTGARLNASASPVAKVDVDRSTIAYGPLIHVATLVEIQGRRHLVDTNLGPAGSPSPVPLQHDKPEVDIWPRRRRMIYDTLPGMSSSDGKWWRLQVQEPDHIWMDVCCFTETEWTPVDFEIMVSGIGQLGAGWFRSLVVCYRIILEDSSPVGYLLMLHDELRRYYKGRLTVVQKLYSEEERVTLLREDFGVNLSSQERKSISGTVGELKDADHDFYG</sequence>
<evidence type="ECO:0000313" key="4">
    <source>
        <dbReference type="Proteomes" id="UP001301769"/>
    </source>
</evidence>
<dbReference type="EMBL" id="MU858060">
    <property type="protein sequence ID" value="KAK4217300.1"/>
    <property type="molecule type" value="Genomic_DNA"/>
</dbReference>